<dbReference type="PANTHER" id="PTHR47356">
    <property type="entry name" value="FAD-DEPENDENT MONOOXYGENASE ASQG-RELATED"/>
    <property type="match status" value="1"/>
</dbReference>
<keyword evidence="3" id="KW-0274">FAD</keyword>
<dbReference type="GO" id="GO:0071949">
    <property type="term" value="F:FAD binding"/>
    <property type="evidence" value="ECO:0007669"/>
    <property type="project" value="InterPro"/>
</dbReference>
<evidence type="ECO:0000256" key="1">
    <source>
        <dbReference type="ARBA" id="ARBA00007992"/>
    </source>
</evidence>
<keyword evidence="4" id="KW-0560">Oxidoreductase</keyword>
<evidence type="ECO:0000313" key="6">
    <source>
        <dbReference type="EMBL" id="RJE23607.1"/>
    </source>
</evidence>
<protein>
    <recommendedName>
        <fullName evidence="5">FAD-binding domain-containing protein</fullName>
    </recommendedName>
</protein>
<evidence type="ECO:0000256" key="3">
    <source>
        <dbReference type="ARBA" id="ARBA00022827"/>
    </source>
</evidence>
<dbReference type="InterPro" id="IPR002938">
    <property type="entry name" value="FAD-bd"/>
</dbReference>
<reference evidence="7" key="1">
    <citation type="submission" date="2017-02" db="EMBL/GenBank/DDBJ databases">
        <authorList>
            <person name="Tafer H."/>
            <person name="Lopandic K."/>
        </authorList>
    </citation>
    <scope>NUCLEOTIDE SEQUENCE [LARGE SCALE GENOMIC DNA]</scope>
    <source>
        <strain evidence="7">CBS 366.77</strain>
    </source>
</reference>
<dbReference type="PANTHER" id="PTHR47356:SF2">
    <property type="entry name" value="FAD-BINDING DOMAIN-CONTAINING PROTEIN-RELATED"/>
    <property type="match status" value="1"/>
</dbReference>
<feature type="domain" description="FAD-binding" evidence="5">
    <location>
        <begin position="9"/>
        <end position="366"/>
    </location>
</feature>
<dbReference type="AlphaFoldDB" id="A0A3A2ZQ68"/>
<keyword evidence="7" id="KW-1185">Reference proteome</keyword>
<comment type="similarity">
    <text evidence="1">Belongs to the paxM FAD-dependent monooxygenase family.</text>
</comment>
<dbReference type="GO" id="GO:0004497">
    <property type="term" value="F:monooxygenase activity"/>
    <property type="evidence" value="ECO:0007669"/>
    <property type="project" value="InterPro"/>
</dbReference>
<proteinExistence type="inferred from homology"/>
<comment type="caution">
    <text evidence="6">The sequence shown here is derived from an EMBL/GenBank/DDBJ whole genome shotgun (WGS) entry which is preliminary data.</text>
</comment>
<evidence type="ECO:0000256" key="2">
    <source>
        <dbReference type="ARBA" id="ARBA00022630"/>
    </source>
</evidence>
<dbReference type="OrthoDB" id="10029326at2759"/>
<accession>A0A3A2ZQ68</accession>
<name>A0A3A2ZQ68_9EURO</name>
<evidence type="ECO:0000256" key="4">
    <source>
        <dbReference type="ARBA" id="ARBA00023002"/>
    </source>
</evidence>
<dbReference type="EMBL" id="MVGC01000113">
    <property type="protein sequence ID" value="RJE23607.1"/>
    <property type="molecule type" value="Genomic_DNA"/>
</dbReference>
<dbReference type="PRINTS" id="PR00420">
    <property type="entry name" value="RNGMNOXGNASE"/>
</dbReference>
<organism evidence="6 7">
    <name type="scientific">Aspergillus sclerotialis</name>
    <dbReference type="NCBI Taxonomy" id="2070753"/>
    <lineage>
        <taxon>Eukaryota</taxon>
        <taxon>Fungi</taxon>
        <taxon>Dikarya</taxon>
        <taxon>Ascomycota</taxon>
        <taxon>Pezizomycotina</taxon>
        <taxon>Eurotiomycetes</taxon>
        <taxon>Eurotiomycetidae</taxon>
        <taxon>Eurotiales</taxon>
        <taxon>Aspergillaceae</taxon>
        <taxon>Aspergillus</taxon>
        <taxon>Aspergillus subgen. Polypaecilum</taxon>
    </lineage>
</organism>
<dbReference type="STRING" id="2070753.A0A3A2ZQ68"/>
<dbReference type="InterPro" id="IPR036188">
    <property type="entry name" value="FAD/NAD-bd_sf"/>
</dbReference>
<dbReference type="Pfam" id="PF01494">
    <property type="entry name" value="FAD_binding_3"/>
    <property type="match status" value="1"/>
</dbReference>
<dbReference type="SUPFAM" id="SSF51905">
    <property type="entry name" value="FAD/NAD(P)-binding domain"/>
    <property type="match status" value="1"/>
</dbReference>
<gene>
    <name evidence="6" type="ORF">PHISCL_04063</name>
</gene>
<dbReference type="Proteomes" id="UP000266188">
    <property type="component" value="Unassembled WGS sequence"/>
</dbReference>
<dbReference type="Gene3D" id="3.50.50.60">
    <property type="entry name" value="FAD/NAD(P)-binding domain"/>
    <property type="match status" value="1"/>
</dbReference>
<dbReference type="InterPro" id="IPR050562">
    <property type="entry name" value="FAD_mOase_fung"/>
</dbReference>
<evidence type="ECO:0000313" key="7">
    <source>
        <dbReference type="Proteomes" id="UP000266188"/>
    </source>
</evidence>
<keyword evidence="2" id="KW-0285">Flavoprotein</keyword>
<sequence>MSQPPDNHYQVAILGGGIAGLTLALILERLGITWTLWESHETISPEIGAGIGLLPNGFRILDQLGLLDRIEKLTVPLETWYHVDENGEPIAVSDAQRYYRFAVGYDARFVERSKLLRIIYDGIDDKSLVRTSMELSRIDQGADYFTIAAVGRIRITANVVVGADGARSSIRKYIGQSIGRQIKKEMQAQFTCIFGMSPGMSELERGEAFAVYHKGATVLAFTGKRVIFWFVFEDLGHTFPLSYNPSYDIADIEEVCQAVGHLHLTPTVKFGDIYANRSSVQKTTLEEGLAEHWHANRMVVVGDAAHKMVPHAAMGANQAIESAAALANELQKLGQVNEGWTTATIATALEKYTQARRDRVATVVSKAGAICRAQLCCPGHDQLVKALPKLSFADWMTQSLFSFRGASRIESLPMTERGKYYEERLKSFFDKWDKACGMVEGIEKPQLTDETFWEMFECGEWKG</sequence>
<evidence type="ECO:0000259" key="5">
    <source>
        <dbReference type="Pfam" id="PF01494"/>
    </source>
</evidence>